<dbReference type="Proteomes" id="UP001595855">
    <property type="component" value="Unassembled WGS sequence"/>
</dbReference>
<reference evidence="3" key="1">
    <citation type="journal article" date="2019" name="Int. J. Syst. Evol. Microbiol.">
        <title>The Global Catalogue of Microorganisms (GCM) 10K type strain sequencing project: providing services to taxonomists for standard genome sequencing and annotation.</title>
        <authorList>
            <consortium name="The Broad Institute Genomics Platform"/>
            <consortium name="The Broad Institute Genome Sequencing Center for Infectious Disease"/>
            <person name="Wu L."/>
            <person name="Ma J."/>
        </authorList>
    </citation>
    <scope>NUCLEOTIDE SEQUENCE [LARGE SCALE GENOMIC DNA]</scope>
    <source>
        <strain evidence="3">CGMCC 4.1542</strain>
    </source>
</reference>
<keyword evidence="3" id="KW-1185">Reference proteome</keyword>
<organism evidence="2 3">
    <name type="scientific">Streptomyces lienomycini</name>
    <dbReference type="NCBI Taxonomy" id="284035"/>
    <lineage>
        <taxon>Bacteria</taxon>
        <taxon>Bacillati</taxon>
        <taxon>Actinomycetota</taxon>
        <taxon>Actinomycetes</taxon>
        <taxon>Kitasatosporales</taxon>
        <taxon>Streptomycetaceae</taxon>
        <taxon>Streptomyces</taxon>
    </lineage>
</organism>
<feature type="compositionally biased region" description="Polar residues" evidence="1">
    <location>
        <begin position="1"/>
        <end position="17"/>
    </location>
</feature>
<evidence type="ECO:0000313" key="2">
    <source>
        <dbReference type="EMBL" id="MFC5017132.1"/>
    </source>
</evidence>
<protein>
    <submittedName>
        <fullName evidence="2">DUF6415 family natural product biosynthesis protein</fullName>
    </submittedName>
</protein>
<dbReference type="InterPro" id="IPR046300">
    <property type="entry name" value="DUF6415"/>
</dbReference>
<comment type="caution">
    <text evidence="2">The sequence shown here is derived from an EMBL/GenBank/DDBJ whole genome shotgun (WGS) entry which is preliminary data.</text>
</comment>
<gene>
    <name evidence="2" type="ORF">ACFPRC_19955</name>
</gene>
<dbReference type="Pfam" id="PF19979">
    <property type="entry name" value="DUF6415"/>
    <property type="match status" value="1"/>
</dbReference>
<evidence type="ECO:0000256" key="1">
    <source>
        <dbReference type="SAM" id="MobiDB-lite"/>
    </source>
</evidence>
<name>A0ABV9WVT7_9ACTN</name>
<dbReference type="EMBL" id="JBHSJO010000001">
    <property type="protein sequence ID" value="MFC5017132.1"/>
    <property type="molecule type" value="Genomic_DNA"/>
</dbReference>
<accession>A0ABV9WVT7</accession>
<sequence length="126" mass="13173">MANATTPAANEAGTTSAPPDIATVRATARRLLAADAESFEAAEVAEMTARLREDIAGLIPAVEALTRALPKDDVPRACALACIGEARMRLRLGDGDTDRVRLSVAVRMARTANALADHHQALGRAS</sequence>
<dbReference type="RefSeq" id="WP_271416596.1">
    <property type="nucleotide sequence ID" value="NZ_BAAATN010000015.1"/>
</dbReference>
<feature type="region of interest" description="Disordered" evidence="1">
    <location>
        <begin position="1"/>
        <end position="21"/>
    </location>
</feature>
<evidence type="ECO:0000313" key="3">
    <source>
        <dbReference type="Proteomes" id="UP001595855"/>
    </source>
</evidence>
<proteinExistence type="predicted"/>